<dbReference type="RefSeq" id="WP_207703695.1">
    <property type="nucleotide sequence ID" value="NZ_JAFREL020000002.1"/>
</dbReference>
<dbReference type="EMBL" id="JAFREL020000002">
    <property type="protein sequence ID" value="MEO1770745.1"/>
    <property type="molecule type" value="Genomic_DNA"/>
</dbReference>
<feature type="transmembrane region" description="Helical" evidence="1">
    <location>
        <begin position="14"/>
        <end position="37"/>
    </location>
</feature>
<protein>
    <submittedName>
        <fullName evidence="2">Uncharacterized protein</fullName>
    </submittedName>
</protein>
<dbReference type="Proteomes" id="UP000664357">
    <property type="component" value="Unassembled WGS sequence"/>
</dbReference>
<name>A0ABV0EQ33_9ENTE</name>
<comment type="caution">
    <text evidence="2">The sequence shown here is derived from an EMBL/GenBank/DDBJ whole genome shotgun (WGS) entry which is preliminary data.</text>
</comment>
<keyword evidence="1" id="KW-0812">Transmembrane</keyword>
<keyword evidence="3" id="KW-1185">Reference proteome</keyword>
<reference evidence="2 3" key="1">
    <citation type="submission" date="2024-02" db="EMBL/GenBank/DDBJ databases">
        <title>The Genome Sequence of Enterococcus sp. DIV0159.</title>
        <authorList>
            <person name="Earl A."/>
            <person name="Manson A."/>
            <person name="Gilmore M."/>
            <person name="Sanders J."/>
            <person name="Shea T."/>
            <person name="Howe W."/>
            <person name="Livny J."/>
            <person name="Cuomo C."/>
            <person name="Neafsey D."/>
            <person name="Birren B."/>
        </authorList>
    </citation>
    <scope>NUCLEOTIDE SEQUENCE [LARGE SCALE GENOMIC DNA]</scope>
    <source>
        <strain evidence="2 3">665A</strain>
    </source>
</reference>
<keyword evidence="1" id="KW-1133">Transmembrane helix</keyword>
<organism evidence="2 3">
    <name type="scientific">Candidatus Enterococcus ferrettii</name>
    <dbReference type="NCBI Taxonomy" id="2815324"/>
    <lineage>
        <taxon>Bacteria</taxon>
        <taxon>Bacillati</taxon>
        <taxon>Bacillota</taxon>
        <taxon>Bacilli</taxon>
        <taxon>Lactobacillales</taxon>
        <taxon>Enterococcaceae</taxon>
        <taxon>Enterococcus</taxon>
    </lineage>
</organism>
<proteinExistence type="predicted"/>
<gene>
    <name evidence="2" type="ORF">JZO67_002698</name>
</gene>
<evidence type="ECO:0000256" key="1">
    <source>
        <dbReference type="SAM" id="Phobius"/>
    </source>
</evidence>
<keyword evidence="1" id="KW-0472">Membrane</keyword>
<evidence type="ECO:0000313" key="2">
    <source>
        <dbReference type="EMBL" id="MEO1770745.1"/>
    </source>
</evidence>
<feature type="transmembrane region" description="Helical" evidence="1">
    <location>
        <begin position="49"/>
        <end position="67"/>
    </location>
</feature>
<evidence type="ECO:0000313" key="3">
    <source>
        <dbReference type="Proteomes" id="UP000664357"/>
    </source>
</evidence>
<accession>A0ABV0EQ33</accession>
<sequence>MFDEEKVLIQFKSLASLVLFLLMINTIGVIVPAIMSLLDILNVFTEVSFYMWGFITLFLWILTIRTFKQADIKISLKK</sequence>